<dbReference type="PANTHER" id="PTHR10383">
    <property type="entry name" value="SERINE INCORPORATOR"/>
    <property type="match status" value="1"/>
</dbReference>
<feature type="transmembrane region" description="Helical" evidence="7">
    <location>
        <begin position="124"/>
        <end position="142"/>
    </location>
</feature>
<dbReference type="EMBL" id="JACGCM010000465">
    <property type="protein sequence ID" value="KAF6171652.1"/>
    <property type="molecule type" value="Genomic_DNA"/>
</dbReference>
<keyword evidence="10" id="KW-1185">Reference proteome</keyword>
<dbReference type="GO" id="GO:0016020">
    <property type="term" value="C:membrane"/>
    <property type="evidence" value="ECO:0007669"/>
    <property type="project" value="UniProtKB-SubCell"/>
</dbReference>
<evidence type="ECO:0000313" key="9">
    <source>
        <dbReference type="EMBL" id="KAF6171652.1"/>
    </source>
</evidence>
<feature type="transmembrane region" description="Helical" evidence="7">
    <location>
        <begin position="163"/>
        <end position="182"/>
    </location>
</feature>
<dbReference type="PANTHER" id="PTHR10383:SF9">
    <property type="entry name" value="SERINE INCORPORATOR, ISOFORM F"/>
    <property type="match status" value="1"/>
</dbReference>
<dbReference type="AlphaFoldDB" id="A0A7J7NXE1"/>
<keyword evidence="3 7" id="KW-0812">Transmembrane</keyword>
<evidence type="ECO:0000256" key="4">
    <source>
        <dbReference type="ARBA" id="ARBA00022989"/>
    </source>
</evidence>
<keyword evidence="8" id="KW-0732">Signal</keyword>
<feature type="region of interest" description="Disordered" evidence="6">
    <location>
        <begin position="187"/>
        <end position="206"/>
    </location>
</feature>
<dbReference type="OrthoDB" id="5963193at2759"/>
<evidence type="ECO:0000256" key="1">
    <source>
        <dbReference type="ARBA" id="ARBA00004141"/>
    </source>
</evidence>
<accession>A0A7J7NXE1</accession>
<keyword evidence="5 7" id="KW-0472">Membrane</keyword>
<feature type="signal peptide" evidence="8">
    <location>
        <begin position="1"/>
        <end position="18"/>
    </location>
</feature>
<comment type="subcellular location">
    <subcellularLocation>
        <location evidence="1">Membrane</location>
        <topology evidence="1">Multi-pass membrane protein</topology>
    </subcellularLocation>
</comment>
<evidence type="ECO:0000256" key="6">
    <source>
        <dbReference type="SAM" id="MobiDB-lite"/>
    </source>
</evidence>
<name>A0A7J7NXE1_9MAGN</name>
<sequence length="224" mass="24231">MTKCLGFIWGLWLSGKEATLQPVKVGRRFEETDSALSTSSFPFMLGLHALELLDCLLMSCSQITLPEDVILLTVLVGQMSALPHCLGMCLSSRGRVAPKWFGTSVRACLKLNIITFYEQVNGSLLPASVISVYCAYLCYTALSSEPRDYACNGLHKKSKGVSTGTLILGMLTTILSVLYSAARAGSSKTFLSPPSSPKSGTLSTQSSSFPTILTVEMKKHLAYR</sequence>
<keyword evidence="4 7" id="KW-1133">Transmembrane helix</keyword>
<evidence type="ECO:0000256" key="8">
    <source>
        <dbReference type="SAM" id="SignalP"/>
    </source>
</evidence>
<comment type="similarity">
    <text evidence="2">Belongs to the TDE1 family.</text>
</comment>
<evidence type="ECO:0000313" key="10">
    <source>
        <dbReference type="Proteomes" id="UP000541444"/>
    </source>
</evidence>
<evidence type="ECO:0000256" key="2">
    <source>
        <dbReference type="ARBA" id="ARBA00006665"/>
    </source>
</evidence>
<reference evidence="9 10" key="1">
    <citation type="journal article" date="2020" name="IScience">
        <title>Genome Sequencing of the Endangered Kingdonia uniflora (Circaeasteraceae, Ranunculales) Reveals Potential Mechanisms of Evolutionary Specialization.</title>
        <authorList>
            <person name="Sun Y."/>
            <person name="Deng T."/>
            <person name="Zhang A."/>
            <person name="Moore M.J."/>
            <person name="Landis J.B."/>
            <person name="Lin N."/>
            <person name="Zhang H."/>
            <person name="Zhang X."/>
            <person name="Huang J."/>
            <person name="Zhang X."/>
            <person name="Sun H."/>
            <person name="Wang H."/>
        </authorList>
    </citation>
    <scope>NUCLEOTIDE SEQUENCE [LARGE SCALE GENOMIC DNA]</scope>
    <source>
        <strain evidence="9">TB1705</strain>
        <tissue evidence="9">Leaf</tissue>
    </source>
</reference>
<evidence type="ECO:0000256" key="5">
    <source>
        <dbReference type="ARBA" id="ARBA00023136"/>
    </source>
</evidence>
<comment type="caution">
    <text evidence="9">The sequence shown here is derived from an EMBL/GenBank/DDBJ whole genome shotgun (WGS) entry which is preliminary data.</text>
</comment>
<organism evidence="9 10">
    <name type="scientific">Kingdonia uniflora</name>
    <dbReference type="NCBI Taxonomy" id="39325"/>
    <lineage>
        <taxon>Eukaryota</taxon>
        <taxon>Viridiplantae</taxon>
        <taxon>Streptophyta</taxon>
        <taxon>Embryophyta</taxon>
        <taxon>Tracheophyta</taxon>
        <taxon>Spermatophyta</taxon>
        <taxon>Magnoliopsida</taxon>
        <taxon>Ranunculales</taxon>
        <taxon>Circaeasteraceae</taxon>
        <taxon>Kingdonia</taxon>
    </lineage>
</organism>
<feature type="chain" id="PRO_5029798882" evidence="8">
    <location>
        <begin position="19"/>
        <end position="224"/>
    </location>
</feature>
<dbReference type="InterPro" id="IPR005016">
    <property type="entry name" value="TDE1/TMS"/>
</dbReference>
<evidence type="ECO:0000256" key="7">
    <source>
        <dbReference type="SAM" id="Phobius"/>
    </source>
</evidence>
<proteinExistence type="inferred from homology"/>
<dbReference type="Proteomes" id="UP000541444">
    <property type="component" value="Unassembled WGS sequence"/>
</dbReference>
<protein>
    <submittedName>
        <fullName evidence="9">Uncharacterized protein</fullName>
    </submittedName>
</protein>
<dbReference type="Pfam" id="PF03348">
    <property type="entry name" value="Serinc"/>
    <property type="match status" value="1"/>
</dbReference>
<gene>
    <name evidence="9" type="ORF">GIB67_042167</name>
</gene>
<evidence type="ECO:0000256" key="3">
    <source>
        <dbReference type="ARBA" id="ARBA00022692"/>
    </source>
</evidence>